<sequence length="69" mass="8146">MGCGGECKSFKEKFMRCLRDKNYENALCRNESKEYLMCRMQRQLMAPEPLEKLGFRDLMEGKPEAKDEC</sequence>
<proteinExistence type="evidence at protein level"/>
<evidence type="ECO:0000313" key="6">
    <source>
        <dbReference type="Ensembl" id="ENSMUSP00000143206.2"/>
    </source>
</evidence>
<dbReference type="InterPro" id="IPR010625">
    <property type="entry name" value="CHCH"/>
</dbReference>
<reference evidence="6" key="4">
    <citation type="submission" date="2025-09" db="UniProtKB">
        <authorList>
            <consortium name="Ensembl"/>
        </authorList>
    </citation>
    <scope>IDENTIFICATION</scope>
    <source>
        <strain evidence="6">C57BL/6J</strain>
    </source>
</reference>
<dbReference type="InterPro" id="IPR051383">
    <property type="entry name" value="COX19"/>
</dbReference>
<dbReference type="Bgee" id="ENSMUSG00000045438">
    <property type="expression patterns" value="Expressed in interventricular septum and 261 other cell types or tissues"/>
</dbReference>
<dbReference type="PROSITE" id="PS51808">
    <property type="entry name" value="CHCH"/>
    <property type="match status" value="1"/>
</dbReference>
<name>A0A0G2JFK4_MOUSE</name>
<gene>
    <name evidence="6 7" type="primary">Cox19</name>
</gene>
<reference evidence="6 8" key="1">
    <citation type="journal article" date="2009" name="PLoS Biol.">
        <title>Lineage-specific biology revealed by a finished genome assembly of the mouse.</title>
        <authorList>
            <consortium name="Mouse Genome Sequencing Consortium"/>
            <person name="Church D.M."/>
            <person name="Goodstadt L."/>
            <person name="Hillier L.W."/>
            <person name="Zody M.C."/>
            <person name="Goldstein S."/>
            <person name="She X."/>
            <person name="Bult C.J."/>
            <person name="Agarwala R."/>
            <person name="Cherry J.L."/>
            <person name="DiCuccio M."/>
            <person name="Hlavina W."/>
            <person name="Kapustin Y."/>
            <person name="Meric P."/>
            <person name="Maglott D."/>
            <person name="Birtle Z."/>
            <person name="Marques A.C."/>
            <person name="Graves T."/>
            <person name="Zhou S."/>
            <person name="Teague B."/>
            <person name="Potamousis K."/>
            <person name="Churas C."/>
            <person name="Place M."/>
            <person name="Herschleb J."/>
            <person name="Runnheim R."/>
            <person name="Forrest D."/>
            <person name="Amos-Landgraf J."/>
            <person name="Schwartz D.C."/>
            <person name="Cheng Z."/>
            <person name="Lindblad-Toh K."/>
            <person name="Eichler E.E."/>
            <person name="Ponting C.P."/>
        </authorList>
    </citation>
    <scope>NUCLEOTIDE SEQUENCE [LARGE SCALE GENOMIC DNA]</scope>
    <source>
        <strain evidence="6 8">C57BL/6J</strain>
    </source>
</reference>
<dbReference type="Proteomes" id="UP000000589">
    <property type="component" value="Chromosome 5"/>
</dbReference>
<dbReference type="GeneTree" id="ENSGT00390000016895"/>
<evidence type="ECO:0000256" key="4">
    <source>
        <dbReference type="ARBA" id="ARBA00038223"/>
    </source>
</evidence>
<evidence type="ECO:0000313" key="8">
    <source>
        <dbReference type="Proteomes" id="UP000000589"/>
    </source>
</evidence>
<comment type="subcellular location">
    <subcellularLocation>
        <location evidence="1">Cytoplasm</location>
    </subcellularLocation>
</comment>
<dbReference type="AlphaFoldDB" id="A0A0G2JFK4"/>
<evidence type="ECO:0000256" key="1">
    <source>
        <dbReference type="ARBA" id="ARBA00004496"/>
    </source>
</evidence>
<feature type="domain" description="CHCH" evidence="5">
    <location>
        <begin position="7"/>
        <end position="41"/>
    </location>
</feature>
<keyword evidence="3" id="KW-1015">Disulfide bond</keyword>
<dbReference type="Ensembl" id="ENSMUST00000198966.5">
    <property type="protein sequence ID" value="ENSMUSP00000143206.2"/>
    <property type="gene ID" value="ENSMUSG00000045438.13"/>
</dbReference>
<evidence type="ECO:0007829" key="9">
    <source>
        <dbReference type="PeptideAtlas" id="A0A0G2JFK4"/>
    </source>
</evidence>
<dbReference type="PANTHER" id="PTHR21107:SF2">
    <property type="entry name" value="CYTOCHROME C OXIDASE ASSEMBLY PROTEIN COX19"/>
    <property type="match status" value="1"/>
</dbReference>
<reference evidence="6 8" key="2">
    <citation type="journal article" date="2011" name="PLoS Biol.">
        <title>Modernizing reference genome assemblies.</title>
        <authorList>
            <person name="Church D.M."/>
            <person name="Schneider V.A."/>
            <person name="Graves T."/>
            <person name="Auger K."/>
            <person name="Cunningham F."/>
            <person name="Bouk N."/>
            <person name="Chen H.C."/>
            <person name="Agarwala R."/>
            <person name="McLaren W.M."/>
            <person name="Ritchie G.R."/>
            <person name="Albracht D."/>
            <person name="Kremitzki M."/>
            <person name="Rock S."/>
            <person name="Kotkiewicz H."/>
            <person name="Kremitzki C."/>
            <person name="Wollam A."/>
            <person name="Trani L."/>
            <person name="Fulton L."/>
            <person name="Fulton R."/>
            <person name="Matthews L."/>
            <person name="Whitehead S."/>
            <person name="Chow W."/>
            <person name="Torrance J."/>
            <person name="Dunn M."/>
            <person name="Harden G."/>
            <person name="Threadgold G."/>
            <person name="Wood J."/>
            <person name="Collins J."/>
            <person name="Heath P."/>
            <person name="Griffiths G."/>
            <person name="Pelan S."/>
            <person name="Grafham D."/>
            <person name="Eichler E.E."/>
            <person name="Weinstock G."/>
            <person name="Mardis E.R."/>
            <person name="Wilson R.K."/>
            <person name="Howe K."/>
            <person name="Flicek P."/>
            <person name="Hubbard T."/>
        </authorList>
    </citation>
    <scope>NUCLEOTIDE SEQUENCE [LARGE SCALE GENOMIC DNA]</scope>
    <source>
        <strain evidence="6 8">C57BL/6J</strain>
    </source>
</reference>
<keyword evidence="9 10" id="KW-1267">Proteomics identification</keyword>
<protein>
    <submittedName>
        <fullName evidence="6">Cytochrome c oxidase assembly protein 19</fullName>
    </submittedName>
</protein>
<dbReference type="MGI" id="MGI:1915283">
    <property type="gene designation" value="Cox19"/>
</dbReference>
<dbReference type="AGR" id="MGI:1915283"/>
<organism evidence="6 8">
    <name type="scientific">Mus musculus</name>
    <name type="common">Mouse</name>
    <dbReference type="NCBI Taxonomy" id="10090"/>
    <lineage>
        <taxon>Eukaryota</taxon>
        <taxon>Metazoa</taxon>
        <taxon>Chordata</taxon>
        <taxon>Craniata</taxon>
        <taxon>Vertebrata</taxon>
        <taxon>Euteleostomi</taxon>
        <taxon>Mammalia</taxon>
        <taxon>Eutheria</taxon>
        <taxon>Euarchontoglires</taxon>
        <taxon>Glires</taxon>
        <taxon>Rodentia</taxon>
        <taxon>Myomorpha</taxon>
        <taxon>Muroidea</taxon>
        <taxon>Muridae</taxon>
        <taxon>Murinae</taxon>
        <taxon>Mus</taxon>
        <taxon>Mus</taxon>
    </lineage>
</organism>
<evidence type="ECO:0007829" key="10">
    <source>
        <dbReference type="ProteomicsDB" id="A0A0G2JFK4"/>
    </source>
</evidence>
<keyword evidence="2" id="KW-0963">Cytoplasm</keyword>
<dbReference type="ProteomicsDB" id="303952"/>
<comment type="similarity">
    <text evidence="4">Belongs to the COX19 family.</text>
</comment>
<dbReference type="GO" id="GO:0005739">
    <property type="term" value="C:mitochondrion"/>
    <property type="evidence" value="ECO:0007669"/>
    <property type="project" value="UniProtKB-ARBA"/>
</dbReference>
<dbReference type="SMR" id="A0A0G2JFK4"/>
<evidence type="ECO:0000256" key="3">
    <source>
        <dbReference type="ARBA" id="ARBA00023157"/>
    </source>
</evidence>
<reference evidence="6" key="3">
    <citation type="submission" date="2025-08" db="UniProtKB">
        <authorList>
            <consortium name="Ensembl"/>
        </authorList>
    </citation>
    <scope>IDENTIFICATION</scope>
    <source>
        <strain evidence="6">C57BL/6J</strain>
    </source>
</reference>
<dbReference type="ExpressionAtlas" id="A0A0G2JFK4">
    <property type="expression patterns" value="baseline and differential"/>
</dbReference>
<evidence type="ECO:0000313" key="7">
    <source>
        <dbReference type="MGI" id="MGI:1915283"/>
    </source>
</evidence>
<dbReference type="Pfam" id="PF06747">
    <property type="entry name" value="CHCH"/>
    <property type="match status" value="1"/>
</dbReference>
<dbReference type="PANTHER" id="PTHR21107">
    <property type="entry name" value="CYTOCHROME C OXIDASE ASSEMBLY PROTEIN COX19"/>
    <property type="match status" value="1"/>
</dbReference>
<accession>A0A0G2JFK4</accession>
<evidence type="ECO:0000259" key="5">
    <source>
        <dbReference type="Pfam" id="PF06747"/>
    </source>
</evidence>
<evidence type="ECO:0000256" key="2">
    <source>
        <dbReference type="ARBA" id="ARBA00022490"/>
    </source>
</evidence>
<dbReference type="Antibodypedia" id="34791">
    <property type="antibodies" value="81 antibodies from 18 providers"/>
</dbReference>
<dbReference type="VEuPathDB" id="HostDB:ENSMUSG00000045438"/>
<keyword evidence="8" id="KW-1185">Reference proteome</keyword>